<protein>
    <submittedName>
        <fullName evidence="2">Uncharacterized protein</fullName>
    </submittedName>
</protein>
<feature type="region of interest" description="Disordered" evidence="1">
    <location>
        <begin position="184"/>
        <end position="203"/>
    </location>
</feature>
<accession>A0ABN9VQ46</accession>
<gene>
    <name evidence="2" type="ORF">PCOR1329_LOCUS60202</name>
</gene>
<dbReference type="Proteomes" id="UP001189429">
    <property type="component" value="Unassembled WGS sequence"/>
</dbReference>
<evidence type="ECO:0000313" key="2">
    <source>
        <dbReference type="EMBL" id="CAK0875558.1"/>
    </source>
</evidence>
<name>A0ABN9VQ46_9DINO</name>
<organism evidence="2 3">
    <name type="scientific">Prorocentrum cordatum</name>
    <dbReference type="NCBI Taxonomy" id="2364126"/>
    <lineage>
        <taxon>Eukaryota</taxon>
        <taxon>Sar</taxon>
        <taxon>Alveolata</taxon>
        <taxon>Dinophyceae</taxon>
        <taxon>Prorocentrales</taxon>
        <taxon>Prorocentraceae</taxon>
        <taxon>Prorocentrum</taxon>
    </lineage>
</organism>
<evidence type="ECO:0000256" key="1">
    <source>
        <dbReference type="SAM" id="MobiDB-lite"/>
    </source>
</evidence>
<sequence length="203" mass="23008">MAEELRRVVRQSEHMWEMALGRMAEHVFPYRKTMSLLAEPMQDYMVLAARHHESLVWLLKHPDTDNFNRLISLTQPNTDDDPVILAAIASLKQTRTFLAEALYARPPYAGLRELVQELALLQVDEAVHSALLSVHQSYGPMMELITTHSRTPGVQAAHDLRRICEKGQWRVVCTTARRVSRSSASCRTASSTPRPWPSFSGSC</sequence>
<reference evidence="2" key="1">
    <citation type="submission" date="2023-10" db="EMBL/GenBank/DDBJ databases">
        <authorList>
            <person name="Chen Y."/>
            <person name="Shah S."/>
            <person name="Dougan E. K."/>
            <person name="Thang M."/>
            <person name="Chan C."/>
        </authorList>
    </citation>
    <scope>NUCLEOTIDE SEQUENCE [LARGE SCALE GENOMIC DNA]</scope>
</reference>
<proteinExistence type="predicted"/>
<dbReference type="EMBL" id="CAUYUJ010017527">
    <property type="protein sequence ID" value="CAK0875558.1"/>
    <property type="molecule type" value="Genomic_DNA"/>
</dbReference>
<comment type="caution">
    <text evidence="2">The sequence shown here is derived from an EMBL/GenBank/DDBJ whole genome shotgun (WGS) entry which is preliminary data.</text>
</comment>
<evidence type="ECO:0000313" key="3">
    <source>
        <dbReference type="Proteomes" id="UP001189429"/>
    </source>
</evidence>
<keyword evidence="3" id="KW-1185">Reference proteome</keyword>